<reference evidence="3" key="1">
    <citation type="submission" date="2016-06" db="UniProtKB">
        <authorList>
            <consortium name="WormBaseParasite"/>
        </authorList>
    </citation>
    <scope>IDENTIFICATION</scope>
</reference>
<proteinExistence type="predicted"/>
<sequence length="47" mass="5943">MVHRTIRLDFTRLDSVRSLTGRQRRRTHTRAVRRRCRRALKRRWPEE</sequence>
<evidence type="ECO:0000313" key="2">
    <source>
        <dbReference type="Proteomes" id="UP000270296"/>
    </source>
</evidence>
<evidence type="ECO:0000313" key="3">
    <source>
        <dbReference type="WBParaSite" id="SBAD_0001109601-mRNA-1"/>
    </source>
</evidence>
<name>A0A183J4C4_9BILA</name>
<reference evidence="1 2" key="2">
    <citation type="submission" date="2018-11" db="EMBL/GenBank/DDBJ databases">
        <authorList>
            <consortium name="Pathogen Informatics"/>
        </authorList>
    </citation>
    <scope>NUCLEOTIDE SEQUENCE [LARGE SCALE GENOMIC DNA]</scope>
</reference>
<gene>
    <name evidence="1" type="ORF">SBAD_LOCUS10722</name>
</gene>
<keyword evidence="2" id="KW-1185">Reference proteome</keyword>
<protein>
    <submittedName>
        <fullName evidence="1 3">Uncharacterized protein</fullName>
    </submittedName>
</protein>
<organism evidence="3">
    <name type="scientific">Soboliphyme baturini</name>
    <dbReference type="NCBI Taxonomy" id="241478"/>
    <lineage>
        <taxon>Eukaryota</taxon>
        <taxon>Metazoa</taxon>
        <taxon>Ecdysozoa</taxon>
        <taxon>Nematoda</taxon>
        <taxon>Enoplea</taxon>
        <taxon>Dorylaimia</taxon>
        <taxon>Dioctophymatida</taxon>
        <taxon>Dioctophymatoidea</taxon>
        <taxon>Soboliphymatidae</taxon>
        <taxon>Soboliphyme</taxon>
    </lineage>
</organism>
<dbReference type="WBParaSite" id="SBAD_0001109601-mRNA-1">
    <property type="protein sequence ID" value="SBAD_0001109601-mRNA-1"/>
    <property type="gene ID" value="SBAD_0001109601"/>
</dbReference>
<evidence type="ECO:0000313" key="1">
    <source>
        <dbReference type="EMBL" id="VDP34113.1"/>
    </source>
</evidence>
<dbReference type="Proteomes" id="UP000270296">
    <property type="component" value="Unassembled WGS sequence"/>
</dbReference>
<dbReference type="EMBL" id="UZAM01014471">
    <property type="protein sequence ID" value="VDP34113.1"/>
    <property type="molecule type" value="Genomic_DNA"/>
</dbReference>
<accession>A0A183J4C4</accession>
<dbReference type="AlphaFoldDB" id="A0A183J4C4"/>